<keyword evidence="6" id="KW-1185">Reference proteome</keyword>
<evidence type="ECO:0000313" key="6">
    <source>
        <dbReference type="Proteomes" id="UP000693970"/>
    </source>
</evidence>
<feature type="region of interest" description="Disordered" evidence="3">
    <location>
        <begin position="3294"/>
        <end position="3327"/>
    </location>
</feature>
<feature type="compositionally biased region" description="Low complexity" evidence="3">
    <location>
        <begin position="3311"/>
        <end position="3327"/>
    </location>
</feature>
<feature type="compositionally biased region" description="Polar residues" evidence="3">
    <location>
        <begin position="2796"/>
        <end position="2809"/>
    </location>
</feature>
<proteinExistence type="inferred from homology"/>
<dbReference type="InterPro" id="IPR026847">
    <property type="entry name" value="VPS13"/>
</dbReference>
<evidence type="ECO:0000256" key="3">
    <source>
        <dbReference type="SAM" id="MobiDB-lite"/>
    </source>
</evidence>
<feature type="domain" description="Chorein N-terminal" evidence="4">
    <location>
        <begin position="7"/>
        <end position="782"/>
    </location>
</feature>
<dbReference type="PANTHER" id="PTHR16166">
    <property type="entry name" value="VACUOLAR PROTEIN SORTING-ASSOCIATED PROTEIN VPS13"/>
    <property type="match status" value="1"/>
</dbReference>
<dbReference type="Pfam" id="PF12624">
    <property type="entry name" value="VPS13_N"/>
    <property type="match status" value="1"/>
</dbReference>
<organism evidence="5 6">
    <name type="scientific">Nitzschia inconspicua</name>
    <dbReference type="NCBI Taxonomy" id="303405"/>
    <lineage>
        <taxon>Eukaryota</taxon>
        <taxon>Sar</taxon>
        <taxon>Stramenopiles</taxon>
        <taxon>Ochrophyta</taxon>
        <taxon>Bacillariophyta</taxon>
        <taxon>Bacillariophyceae</taxon>
        <taxon>Bacillariophycidae</taxon>
        <taxon>Bacillariales</taxon>
        <taxon>Bacillariaceae</taxon>
        <taxon>Nitzschia</taxon>
    </lineage>
</organism>
<dbReference type="Proteomes" id="UP000693970">
    <property type="component" value="Unassembled WGS sequence"/>
</dbReference>
<dbReference type="GO" id="GO:0045053">
    <property type="term" value="P:protein retention in Golgi apparatus"/>
    <property type="evidence" value="ECO:0007669"/>
    <property type="project" value="TreeGrafter"/>
</dbReference>
<feature type="region of interest" description="Disordered" evidence="3">
    <location>
        <begin position="920"/>
        <end position="939"/>
    </location>
</feature>
<dbReference type="OrthoDB" id="46844at2759"/>
<evidence type="ECO:0000259" key="4">
    <source>
        <dbReference type="Pfam" id="PF12624"/>
    </source>
</evidence>
<evidence type="ECO:0000256" key="2">
    <source>
        <dbReference type="ARBA" id="ARBA00022448"/>
    </source>
</evidence>
<feature type="region of interest" description="Disordered" evidence="3">
    <location>
        <begin position="2434"/>
        <end position="2461"/>
    </location>
</feature>
<comment type="similarity">
    <text evidence="1">Belongs to the VPS13 family.</text>
</comment>
<dbReference type="EMBL" id="JAGRRH010000015">
    <property type="protein sequence ID" value="KAG7355666.1"/>
    <property type="molecule type" value="Genomic_DNA"/>
</dbReference>
<evidence type="ECO:0000256" key="1">
    <source>
        <dbReference type="ARBA" id="ARBA00006545"/>
    </source>
</evidence>
<keyword evidence="2" id="KW-0813">Transport</keyword>
<protein>
    <submittedName>
        <fullName evidence="5">Vacuolar sorting-associated protein 13, N-terminal domain containing protein</fullName>
    </submittedName>
</protein>
<gene>
    <name evidence="5" type="ORF">IV203_000352</name>
</gene>
<feature type="region of interest" description="Disordered" evidence="3">
    <location>
        <begin position="2788"/>
        <end position="2815"/>
    </location>
</feature>
<reference evidence="5" key="1">
    <citation type="journal article" date="2021" name="Sci. Rep.">
        <title>Diploid genomic architecture of Nitzschia inconspicua, an elite biomass production diatom.</title>
        <authorList>
            <person name="Oliver A."/>
            <person name="Podell S."/>
            <person name="Pinowska A."/>
            <person name="Traller J.C."/>
            <person name="Smith S.R."/>
            <person name="McClure R."/>
            <person name="Beliaev A."/>
            <person name="Bohutskyi P."/>
            <person name="Hill E.A."/>
            <person name="Rabines A."/>
            <person name="Zheng H."/>
            <person name="Allen L.Z."/>
            <person name="Kuo A."/>
            <person name="Grigoriev I.V."/>
            <person name="Allen A.E."/>
            <person name="Hazlebeck D."/>
            <person name="Allen E.E."/>
        </authorList>
    </citation>
    <scope>NUCLEOTIDE SEQUENCE</scope>
    <source>
        <strain evidence="5">Hildebrandi</strain>
    </source>
</reference>
<evidence type="ECO:0000313" key="5">
    <source>
        <dbReference type="EMBL" id="KAG7355666.1"/>
    </source>
</evidence>
<dbReference type="PANTHER" id="PTHR16166:SF93">
    <property type="entry name" value="INTERMEMBRANE LIPID TRANSFER PROTEIN VPS13"/>
    <property type="match status" value="1"/>
</dbReference>
<accession>A0A9K3L6A6</accession>
<reference evidence="5" key="2">
    <citation type="submission" date="2021-04" db="EMBL/GenBank/DDBJ databases">
        <authorList>
            <person name="Podell S."/>
        </authorList>
    </citation>
    <scope>NUCLEOTIDE SEQUENCE</scope>
    <source>
        <strain evidence="5">Hildebrandi</strain>
    </source>
</reference>
<comment type="caution">
    <text evidence="5">The sequence shown here is derived from an EMBL/GenBank/DDBJ whole genome shotgun (WGS) entry which is preliminary data.</text>
</comment>
<dbReference type="InterPro" id="IPR026854">
    <property type="entry name" value="VPS13_N"/>
</dbReference>
<name>A0A9K3L6A6_9STRA</name>
<sequence length="3327" mass="366346">MAKKALLDVLEQTIGKYVKNLDAESLNVAVWSGKIELQSLELDVESVNAQLQQRAANAPNLALPFRVLSGRFESFQVDVPWAHITSRPVVLRARGLSVEVEPIDLSELQNVDTLHMDTAGEEDFVHLNKLKEAREHSLEMADQYRIQAYNMRKIALAEEEEHDSGGKSNGTFTSRLVRRIIENIQIEIKDVHISLTDPDGSVGACLESLRLVTTDKHGKQVFVDRTQAPTRDSSSSIEMSFLYKMLQIEGLGLYLDKDEFVSARKSLQSITETNSNEEDDDIVRSAHPNDHSYILAPLSFEATLRQADSNVCIDHAKYHLRSYLSSLSILLNRSQLDFARKIMKVMTPTETGPKPLFPEYRPRVRVQKGNAKEWWKYAVRCIGRLNGRRSWVEFLIAFRKRKQYIPLFKRQAHHSDCSWVKPLSSREMDELVEIEHDRSITIEGLMAWRNIADAQIDKERQKFDEQQKSKESSSKKSYYSYLFGSSSTSQANPDRKEAGEIEEVAIELSEDEMRELEGIATVDLREKDLSKDSKLYDFEFVMRSFKIDLVAYDLKHVASLDMGQVTTSFDAAMDGAFAFDFELSNLEIFDRATPQSIFPSVLRMIDQPDRTEEKRAFQFNVSKSSTGDQSLALKVATFEAVASQLMFKEVQRFFQASSINVSSKKNRKANPLLAQSISGSVDLFYDALPGESFVVQQGELLKEETGRKPMVTQYDLSNALIDAWKEKTERKVSWMIDVDIHAPVVIIPEMCNDPRANVLVFDLGNLRLKYGKYRPSLQIQKWFTDNTRETLIEQSYDSGTLSINDLTFAVQKATLWQLRSSSKSQSSARESAIIDPTGMSVDFAIETIGSEGKPRFCVLGVIPSISITLSPSQSSRILPVLSCWKDVFGKSDDTKEMIAVVEDSSSESYISVPEDAVSDEDIQSFSGNPTRTAGDDDSAQESYGKFYGNFGLQRLSVTLVEEGEKQLEAHLVSAYASILQHSDDSTVVSLRMGWFWVLDWMEHDFERRQRLVVHSNLPKPANFFATANNYNILEELQNQGVFAEDYSGSTDLADISYKTLSEHPSKPDGNEDAIASSPERVLDAKFYALFMHWNPQAIKGINALVGRFATAVDDDSFSDTGTLIMSPGKSYRNSKPTKLPRQKKECRQIRMLIRAEMESLNIILNSALDDLPLFRLTVAGTNVTITPCGLGLEMSLSLGDVRVSTQSDMGKTLEVYRTLLGLAPGRSESLLTVRYCSGYDAVRLLNLSSLKGENMEAVATIDLSPMRFCYIHSQIMTLVEYVTDGILGALAAQAASSAAEAAIELANSVSGGSLFSIQAASLDLILPQAAYREEHFGINTSSLDINFYMFNDQRGSHAEVNLSHVALSDETAAHLQHEPVQMTVDVKIPPYGVGDDDNQAMRVGLKISKASFIISKAQYGQILNTLDENVGEPELYLRDEHVTGVSLETADGTTKPGELTHAGAEFEERMRRLYMNISIKELALALNGRTSEDPIVQFRAVNASISMSQHPDLGKSSTMVSLQNLFCEDTREIALFRQYRYLVDQTQETEDAESKNIFQIDYTSEKNKSKLDFSMGSPIVVLIPDVISELVSFVNVQRTKNEVTESEDSNDQEIYHDTSLHQSVVQVDSIDGGETIETHLRSSNTHASCISAKTGTCRFVLVDLGSQLSADKEAARGSVTSSVVATSQLTETVVLQGIFSASWNTEADQDSGKMLSAEFQAHSDAMEIFTAFGRDMKSPLQILEPAVASAHGSLKSLGSGETEIEVRAAALTPMDFSLSMHNAALLSAIATSLGESFRYAEEKAANAEEQELTLKEQQRIEQLAKALERIGGGEETLALQESGSSLCDSVVSSSHKISDAVLPSTTRYQVKVTMPQTSFTFINDLQGLDEALFRVSVTNFVAGCELISPKALFDFHCNTSILADYFDTSVNLWSRLLIKPWEITTKGSRGASRRFNSKRLSSTLDLESFPCCISFSEQFLVSLASAARMWSIYAAAKNGPVDQSSLKQGSANSSTMTASAARNLITSFPHAIANHSGMDLSFSLKGGSIKDQACPTGTTQYFRFDPPKGDGFGGRRAYGQDVLVQKLVEISVAGTTFTVNMDVDLALPPTAIPLGNLCVLFTQVLKEGKTIVLHLSTHVEIVNNTMMPFEVDVVTNENSCPIGRCLPKNLHVEASVPASVGSTSGVNSKKTRSFSVPIQLLEDFYKSWQSYGNGTVSLRLRPAIDPVDNTDGGSSSMLSGKVDLTASLLDLKRSPKGVVYTRTEVICRSHEKLGLGIHPFALLVYLKATLVAGEQVVMTASLQPRAVIQNKIPVALIVRTPMPQTYSLAKQDIVENKEVAYKLEPEDRIEVYTSGPSVAISLRPRDNPVAGNELGWMDEGWIDLPLVPEFSLQDPIISLLPLLKKGSSEPMPTNEIGAEIAVVEGKKSLETINESANSQNPGDADPKSPRSPGSPDLERKGSENGSLAFFLTVRNYCVDHTGTLLVEEVVGNMNQSMRMMSSQWQSDKNLSEFALSSLHHSFMDEFDGFTGSESSRHLRHVAPQPLGAFSSPMQRRRLTLLPKPSSAIRLLQMTMDGEDGYRRTMPFMIEDLPIGDGGASTVPIFWEDRTPSGLFAYRSLVNSHQSEIHIIPEFIIFNGSTNVILVKEKLMPELIVEAGETGQARAHARPDGFKLSFNFIDLECQTTALRVEKLGLKVAIVRAYNGTPIGSVYIQTVIDTHGDSRLVVKVGEVKFGSLGAPSLLKQQSFFGEDFCRFRVRWTELQLILNEVGEAGDLGRETWNLRKLRNQRKQSPRVASSKQNQRSESPSGRVKNAMFNLSPQNRANEYNEIQMIQQPIMAMVFSRFTVDFQRVFKEGEKKNKRDSIRYSPERSQISIIVHNVQIKDLTPDSLYPMVFDCTSDISFFDLCVRIRGPLNADLVKVDLFDLNLAHSSGRSEKMTLTTSEAYIWRILDLINRILAASGEVAGFALKFEDDSEHGGYVIKIEDFAKSRSMGSEKYKYAAPKADTLYDVALTRVSPFTLVVSFRRSPETRRYSEVSKAPGAAITNYFTRKLKFTIDKAELNFARYEDRSLKGPSDRLIETLSTVYMGRMKFKVVSLLTAASLQDWRYLAARDTGDDEYIEGDILRATGNLAGKSAGTVIRVVGQGVGGAVAGVSSFVGEGIEGGASRIGARRLGSSVSSVVTGVGHGVGDTLTGVGTGAGKILQGAGQGVGHLFGGISGGALQIGKGIGKGITTGDTSAVIDGFSQGVSSVGGGITQGAESAVMGAADGILSAGKGIFSGVKSVGQGIGGAIRGKKPSHFERQNKPDSSSRSSNKKSGGSQK</sequence>
<dbReference type="GO" id="GO:0006623">
    <property type="term" value="P:protein targeting to vacuole"/>
    <property type="evidence" value="ECO:0007669"/>
    <property type="project" value="TreeGrafter"/>
</dbReference>